<keyword evidence="2" id="KW-1185">Reference proteome</keyword>
<evidence type="ECO:0000313" key="1">
    <source>
        <dbReference type="EMBL" id="KAJ2978467.1"/>
    </source>
</evidence>
<organism evidence="1 2">
    <name type="scientific">Zarea fungicola</name>
    <dbReference type="NCBI Taxonomy" id="93591"/>
    <lineage>
        <taxon>Eukaryota</taxon>
        <taxon>Fungi</taxon>
        <taxon>Dikarya</taxon>
        <taxon>Ascomycota</taxon>
        <taxon>Pezizomycotina</taxon>
        <taxon>Sordariomycetes</taxon>
        <taxon>Hypocreomycetidae</taxon>
        <taxon>Hypocreales</taxon>
        <taxon>Cordycipitaceae</taxon>
        <taxon>Zarea</taxon>
    </lineage>
</organism>
<comment type="caution">
    <text evidence="1">The sequence shown here is derived from an EMBL/GenBank/DDBJ whole genome shotgun (WGS) entry which is preliminary data.</text>
</comment>
<proteinExistence type="predicted"/>
<gene>
    <name evidence="1" type="ORF">NQ176_g3804</name>
</gene>
<evidence type="ECO:0000313" key="2">
    <source>
        <dbReference type="Proteomes" id="UP001143910"/>
    </source>
</evidence>
<reference evidence="1" key="1">
    <citation type="submission" date="2022-08" db="EMBL/GenBank/DDBJ databases">
        <title>Genome Sequence of Lecanicillium fungicola.</title>
        <authorList>
            <person name="Buettner E."/>
        </authorList>
    </citation>
    <scope>NUCLEOTIDE SEQUENCE</scope>
    <source>
        <strain evidence="1">Babe33</strain>
    </source>
</reference>
<name>A0ACC1NHT2_9HYPO</name>
<protein>
    <submittedName>
        <fullName evidence="1">Uncharacterized protein</fullName>
    </submittedName>
</protein>
<dbReference type="EMBL" id="JANJQO010000372">
    <property type="protein sequence ID" value="KAJ2978467.1"/>
    <property type="molecule type" value="Genomic_DNA"/>
</dbReference>
<dbReference type="Proteomes" id="UP001143910">
    <property type="component" value="Unassembled WGS sequence"/>
</dbReference>
<sequence length="343" mass="36792">MLPSLLVLGLPAVVSAVPTVVQSFDSASTAGDITIVSPAFYPENADTDVKRGVTYFSDVFNGTFSTYDPRTNKVIRVTPIPGIFGNLEFHTSGIQVDSKRDLLYIIAGPGAVWETSGKDISGDSFLIQYDLAAQKFNYFSNLTSVANGLYSGHQDIAQDCFGNSYVVGSYPSSILKVSKDGKTITPWYVESGTATTVHGYSGIASSANGRFIIVSDSEKGQLLRFDTEAPKGIPIHIPLQAGAEPIGESLDGGYLPALFHDTVFLATDNVLGTVVIQSKDGWKSAQKVGVIPNTLASAKGTPTATVEIRGRIYVVTDFFGDATRNRTDFPLIDITDKIKNFLH</sequence>
<accession>A0ACC1NHT2</accession>